<dbReference type="Proteomes" id="UP000033618">
    <property type="component" value="Unassembled WGS sequence"/>
</dbReference>
<comment type="caution">
    <text evidence="3">The sequence shown here is derived from an EMBL/GenBank/DDBJ whole genome shotgun (WGS) entry which is preliminary data.</text>
</comment>
<protein>
    <submittedName>
        <fullName evidence="3">Hydrolase</fullName>
    </submittedName>
</protein>
<gene>
    <name evidence="3" type="ORF">WM40_01330</name>
</gene>
<dbReference type="InterPro" id="IPR029058">
    <property type="entry name" value="AB_hydrolase_fold"/>
</dbReference>
<dbReference type="RefSeq" id="WP_046151909.1">
    <property type="nucleotide sequence ID" value="NZ_CADFGU010000001.1"/>
</dbReference>
<dbReference type="EMBL" id="LAQU01000001">
    <property type="protein sequence ID" value="KKB65288.1"/>
    <property type="molecule type" value="Genomic_DNA"/>
</dbReference>
<dbReference type="PANTHER" id="PTHR43329">
    <property type="entry name" value="EPOXIDE HYDROLASE"/>
    <property type="match status" value="1"/>
</dbReference>
<reference evidence="3 4" key="1">
    <citation type="submission" date="2015-03" db="EMBL/GenBank/DDBJ databases">
        <title>Draft Genome Sequence of Burkholderia andropogonis type strain ICMP2807, isolated from Sorghum bicolor.</title>
        <authorList>
            <person name="Lopes-Santos L."/>
            <person name="Castro D.B."/>
            <person name="Ottoboni L.M."/>
            <person name="Park D."/>
            <person name="Weirc B.S."/>
            <person name="Destefano S.A."/>
        </authorList>
    </citation>
    <scope>NUCLEOTIDE SEQUENCE [LARGE SCALE GENOMIC DNA]</scope>
    <source>
        <strain evidence="3 4">ICMP2807</strain>
    </source>
</reference>
<keyword evidence="1 3" id="KW-0378">Hydrolase</keyword>
<sequence>MVESNAAIAPPFFPSWQRIDAEAGGVHFAGARGGDGPPLLLIHGYPQTHIAWRKVAPELAEHYTVVVPDLPGYGSSRPSDMSPRWTKRRAGDALAALMTHLGHERFAVVGHDRGARVGYRLALDHPTRISAYASLAVLPTADAMAAMDYRAAARAFHWFFLAQEADLPERLLAAAPDAFIDQALDRMTDGRDIIEPAALDAYRAAFRDPLVRHAICEDYRAAMNEDLALDLGDLKAGRKMPCPVLVLWPEADHPSKQRTPIDTWLRWADNVSGKATSGGHLQPEDAPGEVLESLLPFLIICTTK</sequence>
<accession>A0A0F5K5A8</accession>
<name>A0A0F5K5A8_9BURK</name>
<dbReference type="STRING" id="28092.WM40_01330"/>
<dbReference type="PATRIC" id="fig|28092.6.peg.298"/>
<dbReference type="InterPro" id="IPR000073">
    <property type="entry name" value="AB_hydrolase_1"/>
</dbReference>
<proteinExistence type="predicted"/>
<dbReference type="PRINTS" id="PR00111">
    <property type="entry name" value="ABHYDROLASE"/>
</dbReference>
<dbReference type="AlphaFoldDB" id="A0A0F5K5A8"/>
<dbReference type="Gene3D" id="3.40.50.1820">
    <property type="entry name" value="alpha/beta hydrolase"/>
    <property type="match status" value="1"/>
</dbReference>
<dbReference type="InterPro" id="IPR000639">
    <property type="entry name" value="Epox_hydrolase-like"/>
</dbReference>
<organism evidence="3 4">
    <name type="scientific">Robbsia andropogonis</name>
    <dbReference type="NCBI Taxonomy" id="28092"/>
    <lineage>
        <taxon>Bacteria</taxon>
        <taxon>Pseudomonadati</taxon>
        <taxon>Pseudomonadota</taxon>
        <taxon>Betaproteobacteria</taxon>
        <taxon>Burkholderiales</taxon>
        <taxon>Burkholderiaceae</taxon>
        <taxon>Robbsia</taxon>
    </lineage>
</organism>
<dbReference type="SUPFAM" id="SSF53474">
    <property type="entry name" value="alpha/beta-Hydrolases"/>
    <property type="match status" value="1"/>
</dbReference>
<dbReference type="PRINTS" id="PR00412">
    <property type="entry name" value="EPOXHYDRLASE"/>
</dbReference>
<keyword evidence="4" id="KW-1185">Reference proteome</keyword>
<dbReference type="GO" id="GO:0016787">
    <property type="term" value="F:hydrolase activity"/>
    <property type="evidence" value="ECO:0007669"/>
    <property type="project" value="UniProtKB-KW"/>
</dbReference>
<evidence type="ECO:0000259" key="2">
    <source>
        <dbReference type="Pfam" id="PF00561"/>
    </source>
</evidence>
<dbReference type="Pfam" id="PF00561">
    <property type="entry name" value="Abhydrolase_1"/>
    <property type="match status" value="1"/>
</dbReference>
<dbReference type="OrthoDB" id="9780765at2"/>
<evidence type="ECO:0000313" key="4">
    <source>
        <dbReference type="Proteomes" id="UP000033618"/>
    </source>
</evidence>
<evidence type="ECO:0000313" key="3">
    <source>
        <dbReference type="EMBL" id="KKB65288.1"/>
    </source>
</evidence>
<feature type="domain" description="AB hydrolase-1" evidence="2">
    <location>
        <begin position="37"/>
        <end position="159"/>
    </location>
</feature>
<evidence type="ECO:0000256" key="1">
    <source>
        <dbReference type="ARBA" id="ARBA00022801"/>
    </source>
</evidence>